<evidence type="ECO:0000256" key="7">
    <source>
        <dbReference type="ARBA" id="ARBA00023049"/>
    </source>
</evidence>
<gene>
    <name evidence="11" type="ORF">IHV25_03095</name>
</gene>
<comment type="subcellular location">
    <subcellularLocation>
        <location evidence="2">Cell envelope</location>
    </subcellularLocation>
</comment>
<name>A0A8J6YY23_9PROT</name>
<keyword evidence="5" id="KW-0378">Hydrolase</keyword>
<dbReference type="Pfam" id="PF01551">
    <property type="entry name" value="Peptidase_M23"/>
    <property type="match status" value="1"/>
</dbReference>
<protein>
    <submittedName>
        <fullName evidence="11">Peptidoglycan DD-metalloendopeptidase family protein</fullName>
    </submittedName>
</protein>
<dbReference type="Proteomes" id="UP000631034">
    <property type="component" value="Unassembled WGS sequence"/>
</dbReference>
<evidence type="ECO:0000256" key="4">
    <source>
        <dbReference type="ARBA" id="ARBA00022723"/>
    </source>
</evidence>
<keyword evidence="6" id="KW-0862">Zinc</keyword>
<evidence type="ECO:0000259" key="10">
    <source>
        <dbReference type="Pfam" id="PF19425"/>
    </source>
</evidence>
<dbReference type="GO" id="GO:0046872">
    <property type="term" value="F:metal ion binding"/>
    <property type="evidence" value="ECO:0007669"/>
    <property type="project" value="UniProtKB-KW"/>
</dbReference>
<evidence type="ECO:0000256" key="1">
    <source>
        <dbReference type="ARBA" id="ARBA00001947"/>
    </source>
</evidence>
<accession>A0A8J6YY23</accession>
<evidence type="ECO:0000313" key="11">
    <source>
        <dbReference type="EMBL" id="MBE1236638.1"/>
    </source>
</evidence>
<comment type="caution">
    <text evidence="11">The sequence shown here is derived from an EMBL/GenBank/DDBJ whole genome shotgun (WGS) entry which is preliminary data.</text>
</comment>
<feature type="domain" description="M23ase beta-sheet core" evidence="9">
    <location>
        <begin position="390"/>
        <end position="487"/>
    </location>
</feature>
<organism evidence="11 12">
    <name type="scientific">Phaeovibrio sulfidiphilus</name>
    <dbReference type="NCBI Taxonomy" id="1220600"/>
    <lineage>
        <taxon>Bacteria</taxon>
        <taxon>Pseudomonadati</taxon>
        <taxon>Pseudomonadota</taxon>
        <taxon>Alphaproteobacteria</taxon>
        <taxon>Rhodospirillales</taxon>
        <taxon>Rhodospirillaceae</taxon>
        <taxon>Phaeovibrio</taxon>
    </lineage>
</organism>
<feature type="domain" description="Csd3-like second N-terminal" evidence="10">
    <location>
        <begin position="261"/>
        <end position="378"/>
    </location>
</feature>
<dbReference type="FunFam" id="2.70.70.10:FF:000006">
    <property type="entry name" value="M23 family peptidase"/>
    <property type="match status" value="1"/>
</dbReference>
<dbReference type="InterPro" id="IPR016047">
    <property type="entry name" value="M23ase_b-sheet_dom"/>
</dbReference>
<evidence type="ECO:0000256" key="8">
    <source>
        <dbReference type="SAM" id="MobiDB-lite"/>
    </source>
</evidence>
<dbReference type="GO" id="GO:0004222">
    <property type="term" value="F:metalloendopeptidase activity"/>
    <property type="evidence" value="ECO:0007669"/>
    <property type="project" value="TreeGrafter"/>
</dbReference>
<dbReference type="RefSeq" id="WP_192533532.1">
    <property type="nucleotide sequence ID" value="NZ_JACZHT010000001.1"/>
</dbReference>
<dbReference type="PROSITE" id="PS51257">
    <property type="entry name" value="PROKAR_LIPOPROTEIN"/>
    <property type="match status" value="1"/>
</dbReference>
<comment type="cofactor">
    <cofactor evidence="1">
        <name>Zn(2+)</name>
        <dbReference type="ChEBI" id="CHEBI:29105"/>
    </cofactor>
</comment>
<reference evidence="11" key="1">
    <citation type="submission" date="2020-10" db="EMBL/GenBank/DDBJ databases">
        <title>Genome sequence of the unusual species of purple photosynthetic bacteria, Phaeovibrio sulfidiphilus DSM 23193, type strain.</title>
        <authorList>
            <person name="Kyndt J.A."/>
            <person name="Meyer T.E."/>
        </authorList>
    </citation>
    <scope>NUCLEOTIDE SEQUENCE</scope>
    <source>
        <strain evidence="11">DSM 23193</strain>
    </source>
</reference>
<dbReference type="InterPro" id="IPR045834">
    <property type="entry name" value="Csd3_N2"/>
</dbReference>
<evidence type="ECO:0000256" key="2">
    <source>
        <dbReference type="ARBA" id="ARBA00004196"/>
    </source>
</evidence>
<dbReference type="InterPro" id="IPR050570">
    <property type="entry name" value="Cell_wall_metabolism_enzyme"/>
</dbReference>
<dbReference type="SUPFAM" id="SSF51261">
    <property type="entry name" value="Duplicated hybrid motif"/>
    <property type="match status" value="1"/>
</dbReference>
<dbReference type="GO" id="GO:0030313">
    <property type="term" value="C:cell envelope"/>
    <property type="evidence" value="ECO:0007669"/>
    <property type="project" value="UniProtKB-SubCell"/>
</dbReference>
<dbReference type="AlphaFoldDB" id="A0A8J6YY23"/>
<evidence type="ECO:0000256" key="6">
    <source>
        <dbReference type="ARBA" id="ARBA00022833"/>
    </source>
</evidence>
<proteinExistence type="predicted"/>
<keyword evidence="7" id="KW-0482">Metalloprotease</keyword>
<feature type="region of interest" description="Disordered" evidence="8">
    <location>
        <begin position="110"/>
        <end position="153"/>
    </location>
</feature>
<evidence type="ECO:0000256" key="5">
    <source>
        <dbReference type="ARBA" id="ARBA00022801"/>
    </source>
</evidence>
<dbReference type="Gene3D" id="2.70.70.10">
    <property type="entry name" value="Glucose Permease (Domain IIA)"/>
    <property type="match status" value="1"/>
</dbReference>
<dbReference type="Gene3D" id="3.10.450.350">
    <property type="match status" value="1"/>
</dbReference>
<dbReference type="PANTHER" id="PTHR21666:SF288">
    <property type="entry name" value="CELL DIVISION PROTEIN YTFB"/>
    <property type="match status" value="1"/>
</dbReference>
<dbReference type="PANTHER" id="PTHR21666">
    <property type="entry name" value="PEPTIDASE-RELATED"/>
    <property type="match status" value="1"/>
</dbReference>
<sequence>MTPTRRPVLFMLAGSVLGAACATLVYVGTSRTPSEPEFAEPGLSRIETLVSQVSAASINGADSGQVSHAPLSRGGFSVEGDWMDLDAFGHIPPSFAARAALTTWNASFGPTPSETVLGGAPVDGEDEAETAQDTQDAPDAQTPGTVASSTEPTLRAGDLVDVSLTISSGETFMGLLLDQEIPRQTALGIVDALKKTFDPRSLRAGQDMMMTFVVSDEGDLTFQNLSFEPTVGETISLTRADDGTFSSSKQAVETVRHIVRYDGVITSSLFEAAVQAGAPQKVLADMIRVFSYDVDFQRDIRQNDSFEIFYEQMDTKDGRTVRTGDLLYASLTLSGKKYQLYRYENADGGVDYYNERGEGVRKALLRTPINGARLTSSFGMRRHPILGYSKMHKGVDFAAPPGTPIYAAGDGVIAKAEFGRGYGNHVRIRHDSEFQTVYAHMRNIAQGIKPGTRVKQGQVIGYVGSTGMSTGPHLHYEIVRNGSHVNPQSTRFAASSNLKGKELAEFQRQRDRTYAAFEATPSGTKLASAK</sequence>
<dbReference type="Pfam" id="PF19425">
    <property type="entry name" value="Csd3_N2"/>
    <property type="match status" value="1"/>
</dbReference>
<feature type="compositionally biased region" description="Polar residues" evidence="8">
    <location>
        <begin position="142"/>
        <end position="152"/>
    </location>
</feature>
<dbReference type="CDD" id="cd12797">
    <property type="entry name" value="M23_peptidase"/>
    <property type="match status" value="1"/>
</dbReference>
<keyword evidence="4" id="KW-0479">Metal-binding</keyword>
<evidence type="ECO:0000313" key="12">
    <source>
        <dbReference type="Proteomes" id="UP000631034"/>
    </source>
</evidence>
<dbReference type="GO" id="GO:0006508">
    <property type="term" value="P:proteolysis"/>
    <property type="evidence" value="ECO:0007669"/>
    <property type="project" value="UniProtKB-KW"/>
</dbReference>
<keyword evidence="3" id="KW-0645">Protease</keyword>
<evidence type="ECO:0000256" key="3">
    <source>
        <dbReference type="ARBA" id="ARBA00022670"/>
    </source>
</evidence>
<dbReference type="EMBL" id="JACZHT010000001">
    <property type="protein sequence ID" value="MBE1236638.1"/>
    <property type="molecule type" value="Genomic_DNA"/>
</dbReference>
<keyword evidence="12" id="KW-1185">Reference proteome</keyword>
<evidence type="ECO:0000259" key="9">
    <source>
        <dbReference type="Pfam" id="PF01551"/>
    </source>
</evidence>
<dbReference type="InterPro" id="IPR011055">
    <property type="entry name" value="Dup_hybrid_motif"/>
</dbReference>